<name>A0A509EJ29_9HYPH</name>
<gene>
    <name evidence="1" type="ORF">MET9862_04095</name>
</gene>
<organism evidence="1 2">
    <name type="scientific">Methylobacterium symbioticum</name>
    <dbReference type="NCBI Taxonomy" id="2584084"/>
    <lineage>
        <taxon>Bacteria</taxon>
        <taxon>Pseudomonadati</taxon>
        <taxon>Pseudomonadota</taxon>
        <taxon>Alphaproteobacteria</taxon>
        <taxon>Hyphomicrobiales</taxon>
        <taxon>Methylobacteriaceae</taxon>
        <taxon>Methylobacterium</taxon>
    </lineage>
</organism>
<keyword evidence="2" id="KW-1185">Reference proteome</keyword>
<dbReference type="EMBL" id="CABFPH010000072">
    <property type="protein sequence ID" value="VUD73479.1"/>
    <property type="molecule type" value="Genomic_DNA"/>
</dbReference>
<sequence>MREHRACVAHGIRTEDDRVRRERRVGGVQEERAAARLGDAAVAPNALIVFRIITRRTAPGTASG</sequence>
<dbReference type="Proteomes" id="UP000410984">
    <property type="component" value="Unassembled WGS sequence"/>
</dbReference>
<protein>
    <submittedName>
        <fullName evidence="1">Uncharacterized protein</fullName>
    </submittedName>
</protein>
<dbReference type="RefSeq" id="WP_142584716.1">
    <property type="nucleotide sequence ID" value="NZ_CABFPH010000072.1"/>
</dbReference>
<reference evidence="1 2" key="1">
    <citation type="submission" date="2019-06" db="EMBL/GenBank/DDBJ databases">
        <authorList>
            <person name="Rodrigo-Torres L."/>
            <person name="Arahal R. D."/>
            <person name="Lucena T."/>
        </authorList>
    </citation>
    <scope>NUCLEOTIDE SEQUENCE [LARGE SCALE GENOMIC DNA]</scope>
    <source>
        <strain evidence="1 2">SB0023/3</strain>
    </source>
</reference>
<accession>A0A509EJ29</accession>
<proteinExistence type="predicted"/>
<evidence type="ECO:0000313" key="2">
    <source>
        <dbReference type="Proteomes" id="UP000410984"/>
    </source>
</evidence>
<dbReference type="AlphaFoldDB" id="A0A509EJ29"/>
<evidence type="ECO:0000313" key="1">
    <source>
        <dbReference type="EMBL" id="VUD73479.1"/>
    </source>
</evidence>